<evidence type="ECO:0000256" key="5">
    <source>
        <dbReference type="ARBA" id="ARBA00023002"/>
    </source>
</evidence>
<keyword evidence="8" id="KW-0223">Dioxygenase</keyword>
<evidence type="ECO:0000313" key="8">
    <source>
        <dbReference type="EMBL" id="SHE65643.1"/>
    </source>
</evidence>
<dbReference type="GO" id="GO:0008270">
    <property type="term" value="F:zinc ion binding"/>
    <property type="evidence" value="ECO:0007669"/>
    <property type="project" value="InterPro"/>
</dbReference>
<keyword evidence="4" id="KW-0862">Zinc</keyword>
<dbReference type="CDD" id="cd07363">
    <property type="entry name" value="45_DOPA_Dioxygenase"/>
    <property type="match status" value="1"/>
</dbReference>
<keyword evidence="5" id="KW-0560">Oxidoreductase</keyword>
<evidence type="ECO:0000256" key="3">
    <source>
        <dbReference type="ARBA" id="ARBA00022723"/>
    </source>
</evidence>
<evidence type="ECO:0000256" key="6">
    <source>
        <dbReference type="SAM" id="SignalP"/>
    </source>
</evidence>
<feature type="signal peptide" evidence="6">
    <location>
        <begin position="1"/>
        <end position="21"/>
    </location>
</feature>
<dbReference type="PANTHER" id="PTHR30096:SF0">
    <property type="entry name" value="4,5-DOPA DIOXYGENASE EXTRADIOL-LIKE PROTEIN"/>
    <property type="match status" value="1"/>
</dbReference>
<name>A0A1M4V9V1_9BURK</name>
<dbReference type="STRING" id="1122156.SAMN02745117_00630"/>
<proteinExistence type="inferred from homology"/>
<dbReference type="InterPro" id="IPR004183">
    <property type="entry name" value="Xdiol_dOase_suB"/>
</dbReference>
<dbReference type="NCBIfam" id="NF007914">
    <property type="entry name" value="PRK10628.1"/>
    <property type="match status" value="1"/>
</dbReference>
<dbReference type="PIRSF" id="PIRSF006157">
    <property type="entry name" value="Doxgns_DODA"/>
    <property type="match status" value="1"/>
</dbReference>
<feature type="chain" id="PRO_5012544676" evidence="6">
    <location>
        <begin position="22"/>
        <end position="314"/>
    </location>
</feature>
<comment type="similarity">
    <text evidence="2">Belongs to the DODA-type extradiol aromatic ring-opening dioxygenase family.</text>
</comment>
<evidence type="ECO:0000313" key="9">
    <source>
        <dbReference type="Proteomes" id="UP000184327"/>
    </source>
</evidence>
<dbReference type="GO" id="GO:0016702">
    <property type="term" value="F:oxidoreductase activity, acting on single donors with incorporation of molecular oxygen, incorporation of two atoms of oxygen"/>
    <property type="evidence" value="ECO:0007669"/>
    <property type="project" value="UniProtKB-ARBA"/>
</dbReference>
<keyword evidence="3" id="KW-0479">Metal-binding</keyword>
<dbReference type="Proteomes" id="UP000184327">
    <property type="component" value="Unassembled WGS sequence"/>
</dbReference>
<dbReference type="PANTHER" id="PTHR30096">
    <property type="entry name" value="4,5-DOPA DIOXYGENASE EXTRADIOL-LIKE PROTEIN"/>
    <property type="match status" value="1"/>
</dbReference>
<protein>
    <submittedName>
        <fullName evidence="8">Aromatic ring-opening dioxygenase, catalytic subunit, LigB family</fullName>
    </submittedName>
</protein>
<evidence type="ECO:0000259" key="7">
    <source>
        <dbReference type="Pfam" id="PF02900"/>
    </source>
</evidence>
<dbReference type="EMBL" id="FQUZ01000005">
    <property type="protein sequence ID" value="SHE65643.1"/>
    <property type="molecule type" value="Genomic_DNA"/>
</dbReference>
<organism evidence="8 9">
    <name type="scientific">Lampropedia hyalina DSM 16112</name>
    <dbReference type="NCBI Taxonomy" id="1122156"/>
    <lineage>
        <taxon>Bacteria</taxon>
        <taxon>Pseudomonadati</taxon>
        <taxon>Pseudomonadota</taxon>
        <taxon>Betaproteobacteria</taxon>
        <taxon>Burkholderiales</taxon>
        <taxon>Comamonadaceae</taxon>
        <taxon>Lampropedia</taxon>
    </lineage>
</organism>
<evidence type="ECO:0000256" key="1">
    <source>
        <dbReference type="ARBA" id="ARBA00001947"/>
    </source>
</evidence>
<accession>A0A1M4V9V1</accession>
<dbReference type="Pfam" id="PF02900">
    <property type="entry name" value="LigB"/>
    <property type="match status" value="1"/>
</dbReference>
<dbReference type="GO" id="GO:0008198">
    <property type="term" value="F:ferrous iron binding"/>
    <property type="evidence" value="ECO:0007669"/>
    <property type="project" value="InterPro"/>
</dbReference>
<keyword evidence="6" id="KW-0732">Signal</keyword>
<evidence type="ECO:0000256" key="2">
    <source>
        <dbReference type="ARBA" id="ARBA00007581"/>
    </source>
</evidence>
<sequence length="314" mass="34773">MMNRRTYMAGLSGLATVAAGAAGAGWVQSASALAPAGEWLDALKPSARQPVLFVGHGSPMNVLPGNAWRDRWELLGQELLQRPEPPQLILCISAHWLTREGWYLTGMDTPRTIHDFGGFPQPLYEMQYPAPGAPQVARQLAQELHDPAQPQTPLGLDHEEWGLDHGTWSVLLPMFPQARIPVIQLSIDYSRPLSEHYALGRQLRHLRERGVLIVGSGNIVHNLRRMSRDASPDQAFDWAHAFDQHVHQRIASGDTDALVQVQQLGETMRLAHPTHDHYLPLLYAAGAAHEGDNAQFFNAGFQHGSISMQSVLWG</sequence>
<reference evidence="8 9" key="1">
    <citation type="submission" date="2016-11" db="EMBL/GenBank/DDBJ databases">
        <authorList>
            <person name="Jaros S."/>
            <person name="Januszkiewicz K."/>
            <person name="Wedrychowicz H."/>
        </authorList>
    </citation>
    <scope>NUCLEOTIDE SEQUENCE [LARGE SCALE GENOMIC DNA]</scope>
    <source>
        <strain evidence="8 9">DSM 16112</strain>
    </source>
</reference>
<dbReference type="AlphaFoldDB" id="A0A1M4V9V1"/>
<dbReference type="InterPro" id="IPR014436">
    <property type="entry name" value="Extradiol_dOase_DODA"/>
</dbReference>
<evidence type="ECO:0000256" key="4">
    <source>
        <dbReference type="ARBA" id="ARBA00022833"/>
    </source>
</evidence>
<dbReference type="PROSITE" id="PS51318">
    <property type="entry name" value="TAT"/>
    <property type="match status" value="1"/>
</dbReference>
<dbReference type="InterPro" id="IPR006311">
    <property type="entry name" value="TAT_signal"/>
</dbReference>
<gene>
    <name evidence="8" type="ORF">SAMN02745117_00630</name>
</gene>
<dbReference type="Gene3D" id="3.40.830.10">
    <property type="entry name" value="LigB-like"/>
    <property type="match status" value="1"/>
</dbReference>
<comment type="cofactor">
    <cofactor evidence="1">
        <name>Zn(2+)</name>
        <dbReference type="ChEBI" id="CHEBI:29105"/>
    </cofactor>
</comment>
<keyword evidence="9" id="KW-1185">Reference proteome</keyword>
<feature type="domain" description="Extradiol ring-cleavage dioxygenase class III enzyme subunit B" evidence="7">
    <location>
        <begin position="72"/>
        <end position="296"/>
    </location>
</feature>
<dbReference type="SUPFAM" id="SSF53213">
    <property type="entry name" value="LigB-like"/>
    <property type="match status" value="1"/>
</dbReference>